<keyword evidence="2" id="KW-1185">Reference proteome</keyword>
<accession>A0ABR3G2Q5</accession>
<protein>
    <submittedName>
        <fullName evidence="1">Uncharacterized protein</fullName>
    </submittedName>
</protein>
<dbReference type="Proteomes" id="UP001447188">
    <property type="component" value="Unassembled WGS sequence"/>
</dbReference>
<proteinExistence type="predicted"/>
<dbReference type="EMBL" id="JBBBZM010000974">
    <property type="protein sequence ID" value="KAL0630210.1"/>
    <property type="molecule type" value="Genomic_DNA"/>
</dbReference>
<organism evidence="1 2">
    <name type="scientific">Discina gigas</name>
    <dbReference type="NCBI Taxonomy" id="1032678"/>
    <lineage>
        <taxon>Eukaryota</taxon>
        <taxon>Fungi</taxon>
        <taxon>Dikarya</taxon>
        <taxon>Ascomycota</taxon>
        <taxon>Pezizomycotina</taxon>
        <taxon>Pezizomycetes</taxon>
        <taxon>Pezizales</taxon>
        <taxon>Discinaceae</taxon>
        <taxon>Discina</taxon>
    </lineage>
</organism>
<evidence type="ECO:0000313" key="1">
    <source>
        <dbReference type="EMBL" id="KAL0630210.1"/>
    </source>
</evidence>
<sequence>MSVKTPWEAAIEVEPKTESERYLNKLARKAFLSLWCYGNVHTDEGKKSASGEGKELCDLFV</sequence>
<reference evidence="1 2" key="1">
    <citation type="submission" date="2024-02" db="EMBL/GenBank/DDBJ databases">
        <title>Discinaceae phylogenomics.</title>
        <authorList>
            <person name="Dirks A.C."/>
            <person name="James T.Y."/>
        </authorList>
    </citation>
    <scope>NUCLEOTIDE SEQUENCE [LARGE SCALE GENOMIC DNA]</scope>
    <source>
        <strain evidence="1 2">ACD0624</strain>
    </source>
</reference>
<gene>
    <name evidence="1" type="ORF">Q9L58_010944</name>
</gene>
<feature type="non-terminal residue" evidence="1">
    <location>
        <position position="61"/>
    </location>
</feature>
<name>A0ABR3G2Q5_9PEZI</name>
<comment type="caution">
    <text evidence="1">The sequence shown here is derived from an EMBL/GenBank/DDBJ whole genome shotgun (WGS) entry which is preliminary data.</text>
</comment>
<evidence type="ECO:0000313" key="2">
    <source>
        <dbReference type="Proteomes" id="UP001447188"/>
    </source>
</evidence>